<dbReference type="AlphaFoldDB" id="A0A8F1MBV8"/>
<proteinExistence type="predicted"/>
<dbReference type="KEGG" id="mnd:KOY48_05360"/>
<protein>
    <submittedName>
        <fullName evidence="1">Uncharacterized protein</fullName>
    </submittedName>
</protein>
<gene>
    <name evidence="1" type="ORF">KOY48_05360</name>
</gene>
<evidence type="ECO:0000313" key="1">
    <source>
        <dbReference type="EMBL" id="QWQ32240.1"/>
    </source>
</evidence>
<sequence>MSGEQAELNDILDDCVYNGEESVANGDDLLVNTHPSSGLWSDDSLLNPEEGLVTMTQSAADDSSLVSRLVGVLVVAMCVARGRQARVIPNS</sequence>
<dbReference type="Proteomes" id="UP000679129">
    <property type="component" value="Chromosome"/>
</dbReference>
<dbReference type="EMBL" id="CP076460">
    <property type="protein sequence ID" value="QWQ32240.1"/>
    <property type="molecule type" value="Genomic_DNA"/>
</dbReference>
<evidence type="ECO:0000313" key="2">
    <source>
        <dbReference type="Proteomes" id="UP000679129"/>
    </source>
</evidence>
<organism evidence="1 2">
    <name type="scientific">Candidatus Minimicrobia naudis</name>
    <dbReference type="NCBI Taxonomy" id="2841263"/>
    <lineage>
        <taxon>Bacteria</taxon>
        <taxon>Candidatus Saccharimonadota</taxon>
        <taxon>Candidatus Saccharimonadota incertae sedis</taxon>
        <taxon>Candidatus Minimicrobia</taxon>
    </lineage>
</organism>
<reference evidence="1" key="1">
    <citation type="submission" date="2021-06" db="EMBL/GenBank/DDBJ databases">
        <title>An adapted protocol for Saccharibacteria cultivation: two new species join this phylum of Candidate Phyla Radiations.</title>
        <authorList>
            <person name="Ibrahim A."/>
            <person name="Maatouk M."/>
            <person name="Zgheib R."/>
            <person name="Haddad G."/>
            <person name="Bou Khalil J."/>
            <person name="Raoult D."/>
            <person name="Bittar F."/>
        </authorList>
    </citation>
    <scope>NUCLEOTIDE SEQUENCE</scope>
    <source>
        <strain evidence="1">IHU1</strain>
    </source>
</reference>
<name>A0A8F1MBV8_9BACT</name>
<keyword evidence="2" id="KW-1185">Reference proteome</keyword>
<accession>A0A8F1MBV8</accession>